<reference evidence="3 4" key="1">
    <citation type="submission" date="2017-02" db="EMBL/GenBank/DDBJ databases">
        <title>The new phylogeny of genus Mycobacterium.</title>
        <authorList>
            <person name="Tortoli E."/>
            <person name="Trovato A."/>
            <person name="Cirillo D.M."/>
        </authorList>
    </citation>
    <scope>NUCLEOTIDE SEQUENCE [LARGE SCALE GENOMIC DNA]</scope>
    <source>
        <strain evidence="3 4">DSM 44338</strain>
    </source>
</reference>
<dbReference type="InterPro" id="IPR015897">
    <property type="entry name" value="CHK_kinase-like"/>
</dbReference>
<gene>
    <name evidence="3" type="ORF">BST47_00425</name>
</gene>
<dbReference type="SMART" id="SM00587">
    <property type="entry name" value="CHK"/>
    <property type="match status" value="1"/>
</dbReference>
<evidence type="ECO:0000256" key="1">
    <source>
        <dbReference type="SAM" id="MobiDB-lite"/>
    </source>
</evidence>
<dbReference type="EMBL" id="MVIM01000001">
    <property type="protein sequence ID" value="ORB68432.1"/>
    <property type="molecule type" value="Genomic_DNA"/>
</dbReference>
<dbReference type="InterPro" id="IPR011009">
    <property type="entry name" value="Kinase-like_dom_sf"/>
</dbReference>
<dbReference type="InterPro" id="IPR004119">
    <property type="entry name" value="EcKL"/>
</dbReference>
<dbReference type="PANTHER" id="PTHR11012">
    <property type="entry name" value="PROTEIN KINASE-LIKE DOMAIN-CONTAINING"/>
    <property type="match status" value="1"/>
</dbReference>
<dbReference type="Proteomes" id="UP000192411">
    <property type="component" value="Unassembled WGS sequence"/>
</dbReference>
<dbReference type="SUPFAM" id="SSF56112">
    <property type="entry name" value="Protein kinase-like (PK-like)"/>
    <property type="match status" value="1"/>
</dbReference>
<dbReference type="STRING" id="75922.BST47_00425"/>
<keyword evidence="3" id="KW-0808">Transferase</keyword>
<sequence length="672" mass="73125">MSWEHRPTCATPRRPVRTTDVMERPSDLTAAWLSDALATPVTDFTFERIGTGQMSECYRVELTRASGNDGPSSVVLKVAATDPASRQTGLALGLYEREVRFYTDIAPNLGGGPVATCYSAGFDPETGTFHLLLGDAAPAVVGDELRGATTEQAMLALAELARLHAPAFGDASMAQADWLNRDAPMNQGLIATLYAGFLDRYGDRIAPEHREVCERLVGSFDAYLAAESAADRLMGLVHGDYRLDNMLFGQPEADRPLTVVDWQTVTWGPAMTDVAYFLGCALPSDLRREHYDALLRAYHDALGADTGVSLDDVRDGVRRQSFFGVMMAIVSSMLVAQTERGDEMFMTMLSRHGDHVLDSGALDMLPDPSEGTAAQPLTPDPADEEAHAAGDEPLWSESWYFDFADPQQGIGGWVRLGLMPNENTTWVNALLCGPDMPTIALLDFANTGAIDLVLEATEPLQTYTVTVRGRAQAYDDPSALLHGQPGRPVEATMELIWTTVGVPYQYRITPRYEIPCAVSGTVTVDGREYALNTVPGQRDHSWGVRDWWSMDWVWSALHFDDGTHAHGVDLRIPGAPPIGVGYTQRQGEPLVELQGVSAEATFAGNNLPATTTITYMPGDLVATIDIRGHAPVLLTSPDGRISHFPRAWATVTTADGRTGVGWVEWNRNQPGT</sequence>
<evidence type="ECO:0000313" key="4">
    <source>
        <dbReference type="Proteomes" id="UP000192411"/>
    </source>
</evidence>
<dbReference type="InterPro" id="IPR055492">
    <property type="entry name" value="DUF7064"/>
</dbReference>
<dbReference type="GO" id="GO:0016740">
    <property type="term" value="F:transferase activity"/>
    <property type="evidence" value="ECO:0007669"/>
    <property type="project" value="UniProtKB-KW"/>
</dbReference>
<organism evidence="3 4">
    <name type="scientific">Mycolicibacterium tusciae</name>
    <dbReference type="NCBI Taxonomy" id="75922"/>
    <lineage>
        <taxon>Bacteria</taxon>
        <taxon>Bacillati</taxon>
        <taxon>Actinomycetota</taxon>
        <taxon>Actinomycetes</taxon>
        <taxon>Mycobacteriales</taxon>
        <taxon>Mycobacteriaceae</taxon>
        <taxon>Mycolicibacterium</taxon>
    </lineage>
</organism>
<dbReference type="SUPFAM" id="SSF159245">
    <property type="entry name" value="AttH-like"/>
    <property type="match status" value="1"/>
</dbReference>
<dbReference type="Gene3D" id="3.90.1200.10">
    <property type="match status" value="1"/>
</dbReference>
<dbReference type="Pfam" id="PF23212">
    <property type="entry name" value="DUF7064"/>
    <property type="match status" value="1"/>
</dbReference>
<keyword evidence="4" id="KW-1185">Reference proteome</keyword>
<feature type="domain" description="CHK kinase-like" evidence="2">
    <location>
        <begin position="131"/>
        <end position="308"/>
    </location>
</feature>
<dbReference type="PANTHER" id="PTHR11012:SF30">
    <property type="entry name" value="PROTEIN KINASE-LIKE DOMAIN-CONTAINING"/>
    <property type="match status" value="1"/>
</dbReference>
<accession>A0A1X0K048</accession>
<evidence type="ECO:0000259" key="2">
    <source>
        <dbReference type="SMART" id="SM00587"/>
    </source>
</evidence>
<proteinExistence type="predicted"/>
<protein>
    <submittedName>
        <fullName evidence="3">Phosphotransferase</fullName>
    </submittedName>
</protein>
<comment type="caution">
    <text evidence="3">The sequence shown here is derived from an EMBL/GenBank/DDBJ whole genome shotgun (WGS) entry which is preliminary data.</text>
</comment>
<dbReference type="InterPro" id="IPR055493">
    <property type="entry name" value="DUF7065"/>
</dbReference>
<name>A0A1X0K048_9MYCO</name>
<dbReference type="Pfam" id="PF23213">
    <property type="entry name" value="DUF7065"/>
    <property type="match status" value="1"/>
</dbReference>
<dbReference type="Pfam" id="PF02958">
    <property type="entry name" value="EcKL"/>
    <property type="match status" value="1"/>
</dbReference>
<feature type="region of interest" description="Disordered" evidence="1">
    <location>
        <begin position="363"/>
        <end position="389"/>
    </location>
</feature>
<evidence type="ECO:0000313" key="3">
    <source>
        <dbReference type="EMBL" id="ORB68432.1"/>
    </source>
</evidence>
<dbReference type="AlphaFoldDB" id="A0A1X0K048"/>